<feature type="transmembrane region" description="Helical" evidence="5">
    <location>
        <begin position="282"/>
        <end position="303"/>
    </location>
</feature>
<dbReference type="InterPro" id="IPR020846">
    <property type="entry name" value="MFS_dom"/>
</dbReference>
<feature type="transmembrane region" description="Helical" evidence="5">
    <location>
        <begin position="371"/>
        <end position="391"/>
    </location>
</feature>
<dbReference type="PROSITE" id="PS50850">
    <property type="entry name" value="MFS"/>
    <property type="match status" value="1"/>
</dbReference>
<feature type="transmembrane region" description="Helical" evidence="5">
    <location>
        <begin position="143"/>
        <end position="168"/>
    </location>
</feature>
<dbReference type="Proteomes" id="UP001597419">
    <property type="component" value="Unassembled WGS sequence"/>
</dbReference>
<dbReference type="SUPFAM" id="SSF103473">
    <property type="entry name" value="MFS general substrate transporter"/>
    <property type="match status" value="1"/>
</dbReference>
<sequence>MPAVLSPAPATTRPRRGLLLVVLLSGQFMANVDSAVVNIAAPSIRIGLGTGEGPLTLAVSGYLIAYAVLVVIGARLGAGHGRRRLFLCGLCGFTAASLVCGIAPDIGWLIAARLAQGAAAALMVPQVLTGIQAHFTGTGRVRALGYYAVALSGGAVAGQVLGGLLVAADVFGTGWRAIFLINVPLGVLLVLAARRLPSDERDGPRGLDLRGAAVLSAAVLLTIVPLVLGRDHGWPPWVWPCLATSAALFVVFTRLGKAAEARGRRPLIAPSLLANPVVRNGLLAHGLTTATYVGLLFVLALYLQQGRGAGPAETGLSMVSWVAAFGLAGLALPRVPARFRRFAPTAGCLLLAVSYTSLWVSLLATGGPGPALIPLLGLGGLGLGTSANSLIDRMTSAAAPGHAADLSGVINTNGQLCGALGVAAASTAYLGLPLDTTTSFAAVLGGFAVLALLASVAAIGTGRK</sequence>
<evidence type="ECO:0000259" key="6">
    <source>
        <dbReference type="PROSITE" id="PS50850"/>
    </source>
</evidence>
<keyword evidence="2 5" id="KW-0812">Transmembrane</keyword>
<feature type="transmembrane region" description="Helical" evidence="5">
    <location>
        <begin position="174"/>
        <end position="197"/>
    </location>
</feature>
<dbReference type="Gene3D" id="1.20.1250.20">
    <property type="entry name" value="MFS general substrate transporter like domains"/>
    <property type="match status" value="1"/>
</dbReference>
<dbReference type="CDD" id="cd17321">
    <property type="entry name" value="MFS_MMR_MDR_like"/>
    <property type="match status" value="1"/>
</dbReference>
<protein>
    <submittedName>
        <fullName evidence="7">MFS transporter</fullName>
    </submittedName>
</protein>
<name>A0ABW5GCJ5_9PSEU</name>
<dbReference type="PANTHER" id="PTHR42718">
    <property type="entry name" value="MAJOR FACILITATOR SUPERFAMILY MULTIDRUG TRANSPORTER MFSC"/>
    <property type="match status" value="1"/>
</dbReference>
<accession>A0ABW5GCJ5</accession>
<keyword evidence="8" id="KW-1185">Reference proteome</keyword>
<evidence type="ECO:0000313" key="7">
    <source>
        <dbReference type="EMBL" id="MFD2459211.1"/>
    </source>
</evidence>
<dbReference type="PANTHER" id="PTHR42718:SF39">
    <property type="entry name" value="ACTINORHODIN TRANSPORTER-RELATED"/>
    <property type="match status" value="1"/>
</dbReference>
<keyword evidence="4 5" id="KW-0472">Membrane</keyword>
<evidence type="ECO:0000256" key="1">
    <source>
        <dbReference type="ARBA" id="ARBA00004651"/>
    </source>
</evidence>
<dbReference type="RefSeq" id="WP_345405872.1">
    <property type="nucleotide sequence ID" value="NZ_BAABHG010000019.1"/>
</dbReference>
<feature type="transmembrane region" description="Helical" evidence="5">
    <location>
        <begin position="412"/>
        <end position="432"/>
    </location>
</feature>
<proteinExistence type="predicted"/>
<evidence type="ECO:0000256" key="5">
    <source>
        <dbReference type="SAM" id="Phobius"/>
    </source>
</evidence>
<dbReference type="InterPro" id="IPR011701">
    <property type="entry name" value="MFS"/>
</dbReference>
<dbReference type="InterPro" id="IPR036259">
    <property type="entry name" value="MFS_trans_sf"/>
</dbReference>
<evidence type="ECO:0000256" key="2">
    <source>
        <dbReference type="ARBA" id="ARBA00022692"/>
    </source>
</evidence>
<comment type="subcellular location">
    <subcellularLocation>
        <location evidence="1">Cell membrane</location>
        <topology evidence="1">Multi-pass membrane protein</topology>
    </subcellularLocation>
</comment>
<evidence type="ECO:0000313" key="8">
    <source>
        <dbReference type="Proteomes" id="UP001597419"/>
    </source>
</evidence>
<feature type="transmembrane region" description="Helical" evidence="5">
    <location>
        <begin position="438"/>
        <end position="459"/>
    </location>
</feature>
<gene>
    <name evidence="7" type="ORF">ACFSYJ_11405</name>
</gene>
<feature type="transmembrane region" description="Helical" evidence="5">
    <location>
        <begin position="209"/>
        <end position="228"/>
    </location>
</feature>
<evidence type="ECO:0000256" key="4">
    <source>
        <dbReference type="ARBA" id="ARBA00023136"/>
    </source>
</evidence>
<reference evidence="8" key="1">
    <citation type="journal article" date="2019" name="Int. J. Syst. Evol. Microbiol.">
        <title>The Global Catalogue of Microorganisms (GCM) 10K type strain sequencing project: providing services to taxonomists for standard genome sequencing and annotation.</title>
        <authorList>
            <consortium name="The Broad Institute Genomics Platform"/>
            <consortium name="The Broad Institute Genome Sequencing Center for Infectious Disease"/>
            <person name="Wu L."/>
            <person name="Ma J."/>
        </authorList>
    </citation>
    <scope>NUCLEOTIDE SEQUENCE [LARGE SCALE GENOMIC DNA]</scope>
    <source>
        <strain evidence="8">CGMCC 4.7643</strain>
    </source>
</reference>
<feature type="transmembrane region" description="Helical" evidence="5">
    <location>
        <begin position="345"/>
        <end position="365"/>
    </location>
</feature>
<dbReference type="Pfam" id="PF07690">
    <property type="entry name" value="MFS_1"/>
    <property type="match status" value="1"/>
</dbReference>
<organism evidence="7 8">
    <name type="scientific">Amycolatopsis samaneae</name>
    <dbReference type="NCBI Taxonomy" id="664691"/>
    <lineage>
        <taxon>Bacteria</taxon>
        <taxon>Bacillati</taxon>
        <taxon>Actinomycetota</taxon>
        <taxon>Actinomycetes</taxon>
        <taxon>Pseudonocardiales</taxon>
        <taxon>Pseudonocardiaceae</taxon>
        <taxon>Amycolatopsis</taxon>
    </lineage>
</organism>
<feature type="transmembrane region" description="Helical" evidence="5">
    <location>
        <begin position="234"/>
        <end position="255"/>
    </location>
</feature>
<feature type="transmembrane region" description="Helical" evidence="5">
    <location>
        <begin position="315"/>
        <end position="333"/>
    </location>
</feature>
<feature type="domain" description="Major facilitator superfamily (MFS) profile" evidence="6">
    <location>
        <begin position="19"/>
        <end position="463"/>
    </location>
</feature>
<dbReference type="EMBL" id="JBHUKU010000005">
    <property type="protein sequence ID" value="MFD2459211.1"/>
    <property type="molecule type" value="Genomic_DNA"/>
</dbReference>
<evidence type="ECO:0000256" key="3">
    <source>
        <dbReference type="ARBA" id="ARBA00022989"/>
    </source>
</evidence>
<feature type="transmembrane region" description="Helical" evidence="5">
    <location>
        <begin position="110"/>
        <end position="131"/>
    </location>
</feature>
<comment type="caution">
    <text evidence="7">The sequence shown here is derived from an EMBL/GenBank/DDBJ whole genome shotgun (WGS) entry which is preliminary data.</text>
</comment>
<feature type="transmembrane region" description="Helical" evidence="5">
    <location>
        <begin position="58"/>
        <end position="78"/>
    </location>
</feature>
<keyword evidence="3 5" id="KW-1133">Transmembrane helix</keyword>
<feature type="transmembrane region" description="Helical" evidence="5">
    <location>
        <begin position="85"/>
        <end position="104"/>
    </location>
</feature>